<dbReference type="PANTHER" id="PTHR44196:SF1">
    <property type="entry name" value="DEHYDROGENASE_REDUCTASE SDR FAMILY MEMBER 7B"/>
    <property type="match status" value="1"/>
</dbReference>
<dbReference type="SUPFAM" id="SSF51735">
    <property type="entry name" value="NAD(P)-binding Rossmann-fold domains"/>
    <property type="match status" value="1"/>
</dbReference>
<dbReference type="Proteomes" id="UP001321450">
    <property type="component" value="Chromosome"/>
</dbReference>
<dbReference type="Pfam" id="PF00106">
    <property type="entry name" value="adh_short"/>
    <property type="match status" value="1"/>
</dbReference>
<dbReference type="KEGG" id="meiy:MIN45_P0748"/>
<reference evidence="4" key="1">
    <citation type="journal article" date="2024" name="Int. J. Syst. Evol. Microbiol.">
        <title>Methylomarinovum tepidoasis sp. nov., a moderately thermophilic methanotroph of the family Methylothermaceae isolated from a deep-sea hydrothermal field.</title>
        <authorList>
            <person name="Hirayama H."/>
            <person name="Takaki Y."/>
            <person name="Abe M."/>
            <person name="Miyazaki M."/>
            <person name="Uematsu K."/>
            <person name="Matsui Y."/>
            <person name="Takai K."/>
        </authorList>
    </citation>
    <scope>NUCLEOTIDE SEQUENCE [LARGE SCALE GENOMIC DNA]</scope>
    <source>
        <strain evidence="4">IN45</strain>
    </source>
</reference>
<dbReference type="PANTHER" id="PTHR44196">
    <property type="entry name" value="DEHYDROGENASE/REDUCTASE SDR FAMILY MEMBER 7B"/>
    <property type="match status" value="1"/>
</dbReference>
<protein>
    <submittedName>
        <fullName evidence="3">Benzil reductase ((S)-benzoin forming)</fullName>
        <ecNumber evidence="3">1.1.1.320</ecNumber>
    </submittedName>
</protein>
<organism evidence="3 4">
    <name type="scientific">Methylomarinovum tepidoasis</name>
    <dbReference type="NCBI Taxonomy" id="2840183"/>
    <lineage>
        <taxon>Bacteria</taxon>
        <taxon>Pseudomonadati</taxon>
        <taxon>Pseudomonadota</taxon>
        <taxon>Gammaproteobacteria</taxon>
        <taxon>Methylococcales</taxon>
        <taxon>Methylothermaceae</taxon>
        <taxon>Methylomarinovum</taxon>
    </lineage>
</organism>
<dbReference type="GO" id="GO:0016491">
    <property type="term" value="F:oxidoreductase activity"/>
    <property type="evidence" value="ECO:0007669"/>
    <property type="project" value="UniProtKB-KW"/>
</dbReference>
<dbReference type="EMBL" id="AP024718">
    <property type="protein sequence ID" value="BCX88379.1"/>
    <property type="molecule type" value="Genomic_DNA"/>
</dbReference>
<proteinExistence type="inferred from homology"/>
<comment type="similarity">
    <text evidence="1">Belongs to the short-chain dehydrogenases/reductases (SDR) family.</text>
</comment>
<dbReference type="EC" id="1.1.1.320" evidence="3"/>
<keyword evidence="2 3" id="KW-0560">Oxidoreductase</keyword>
<accession>A0AAU9CW49</accession>
<keyword evidence="4" id="KW-1185">Reference proteome</keyword>
<sequence>MANLLITGIGSGLGKALAGYYLNRGDRVFALGRHLPDDLAGHPRLRFQPCDLQQLEAVGPALRKLLADAGRLDLVILNAGVLGAIKDMTETPLYEIDWVMTVNVWANKVLLDTLIDLELPVEQIVGISSGAAVNCNRGWNAYSLSKASLNALLKLYAREMAGTHLTALAPGIIWTPMLAKVVETADTEKYPSVKRIQEVEKLSPEEAAERLAATFPRLREYESGSFLDVRTL</sequence>
<gene>
    <name evidence="3" type="ORF">MIN45_P0748</name>
</gene>
<dbReference type="GO" id="GO:0016020">
    <property type="term" value="C:membrane"/>
    <property type="evidence" value="ECO:0007669"/>
    <property type="project" value="TreeGrafter"/>
</dbReference>
<dbReference type="InterPro" id="IPR002347">
    <property type="entry name" value="SDR_fam"/>
</dbReference>
<dbReference type="Gene3D" id="3.40.50.720">
    <property type="entry name" value="NAD(P)-binding Rossmann-like Domain"/>
    <property type="match status" value="1"/>
</dbReference>
<evidence type="ECO:0000256" key="1">
    <source>
        <dbReference type="ARBA" id="ARBA00006484"/>
    </source>
</evidence>
<dbReference type="AlphaFoldDB" id="A0AAU9CW49"/>
<name>A0AAU9CW49_9GAMM</name>
<evidence type="ECO:0000313" key="3">
    <source>
        <dbReference type="EMBL" id="BCX88379.1"/>
    </source>
</evidence>
<dbReference type="RefSeq" id="WP_286293496.1">
    <property type="nucleotide sequence ID" value="NZ_AP024718.1"/>
</dbReference>
<evidence type="ECO:0000256" key="2">
    <source>
        <dbReference type="ARBA" id="ARBA00023002"/>
    </source>
</evidence>
<dbReference type="InterPro" id="IPR036291">
    <property type="entry name" value="NAD(P)-bd_dom_sf"/>
</dbReference>
<evidence type="ECO:0000313" key="4">
    <source>
        <dbReference type="Proteomes" id="UP001321450"/>
    </source>
</evidence>
<dbReference type="PRINTS" id="PR00081">
    <property type="entry name" value="GDHRDH"/>
</dbReference>